<keyword evidence="4 11" id="KW-0812">Transmembrane</keyword>
<feature type="transmembrane region" description="Helical" evidence="11">
    <location>
        <begin position="84"/>
        <end position="111"/>
    </location>
</feature>
<evidence type="ECO:0000256" key="8">
    <source>
        <dbReference type="ARBA" id="ARBA00023136"/>
    </source>
</evidence>
<evidence type="ECO:0000256" key="9">
    <source>
        <dbReference type="HAMAP-Rule" id="MF_03142"/>
    </source>
</evidence>
<dbReference type="Pfam" id="PF01490">
    <property type="entry name" value="Aa_trans"/>
    <property type="match status" value="1"/>
</dbReference>
<feature type="transmembrane region" description="Helical" evidence="11">
    <location>
        <begin position="164"/>
        <end position="184"/>
    </location>
</feature>
<dbReference type="GO" id="GO:0015179">
    <property type="term" value="F:L-amino acid transmembrane transporter activity"/>
    <property type="evidence" value="ECO:0007669"/>
    <property type="project" value="TreeGrafter"/>
</dbReference>
<keyword evidence="8 11" id="KW-0472">Membrane</keyword>
<feature type="binding site" evidence="9">
    <location>
        <position position="697"/>
    </location>
    <ligand>
        <name>Zn(2+)</name>
        <dbReference type="ChEBI" id="CHEBI:29105"/>
        <label>1</label>
        <note>structural</note>
    </ligand>
</feature>
<feature type="binding site" evidence="9">
    <location>
        <position position="695"/>
    </location>
    <ligand>
        <name>Zn(2+)</name>
        <dbReference type="ChEBI" id="CHEBI:29105"/>
        <label>1</label>
        <note>structural</note>
    </ligand>
</feature>
<accession>A0A2U3ECN3</accession>
<dbReference type="NCBIfam" id="NF003829">
    <property type="entry name" value="PRK05417.1"/>
    <property type="match status" value="1"/>
</dbReference>
<organism evidence="13 14">
    <name type="scientific">Purpureocillium lilacinum</name>
    <name type="common">Paecilomyces lilacinus</name>
    <dbReference type="NCBI Taxonomy" id="33203"/>
    <lineage>
        <taxon>Eukaryota</taxon>
        <taxon>Fungi</taxon>
        <taxon>Dikarya</taxon>
        <taxon>Ascomycota</taxon>
        <taxon>Pezizomycotina</taxon>
        <taxon>Sordariomycetes</taxon>
        <taxon>Hypocreomycetidae</taxon>
        <taxon>Hypocreales</taxon>
        <taxon>Ophiocordycipitaceae</taxon>
        <taxon>Purpureocillium</taxon>
    </lineage>
</organism>
<comment type="caution">
    <text evidence="13">The sequence shown here is derived from an EMBL/GenBank/DDBJ whole genome shotgun (WGS) entry which is preliminary data.</text>
</comment>
<dbReference type="GO" id="GO:0008270">
    <property type="term" value="F:zinc ion binding"/>
    <property type="evidence" value="ECO:0007669"/>
    <property type="project" value="UniProtKB-UniRule"/>
</dbReference>
<feature type="domain" description="CENP-V/GFA" evidence="12">
    <location>
        <begin position="688"/>
        <end position="834"/>
    </location>
</feature>
<gene>
    <name evidence="13" type="ORF">PCL_10900</name>
</gene>
<dbReference type="InterPro" id="IPR006913">
    <property type="entry name" value="CENP-V/GFA"/>
</dbReference>
<dbReference type="EMBL" id="LCWV01000006">
    <property type="protein sequence ID" value="PWI72277.1"/>
    <property type="molecule type" value="Genomic_DNA"/>
</dbReference>
<dbReference type="FunFam" id="1.20.1740.10:FF:000039">
    <property type="entry name" value="Neutral amino acid transporter (Eurofung)"/>
    <property type="match status" value="1"/>
</dbReference>
<comment type="subcellular location">
    <subcellularLocation>
        <location evidence="1">Membrane</location>
        <topology evidence="1">Multi-pass membrane protein</topology>
    </subcellularLocation>
</comment>
<dbReference type="UniPathway" id="UPA00562">
    <property type="reaction ID" value="UER00621"/>
</dbReference>
<feature type="transmembrane region" description="Helical" evidence="11">
    <location>
        <begin position="278"/>
        <end position="300"/>
    </location>
</feature>
<comment type="function">
    <text evidence="9">Catalyzes the condensation of formaldehyde and glutathione to S-hydroxymethylglutathione.</text>
</comment>
<proteinExistence type="inferred from homology"/>
<evidence type="ECO:0000256" key="3">
    <source>
        <dbReference type="ARBA" id="ARBA00008066"/>
    </source>
</evidence>
<keyword evidence="6 9" id="KW-0862">Zinc</keyword>
<evidence type="ECO:0000256" key="11">
    <source>
        <dbReference type="SAM" id="Phobius"/>
    </source>
</evidence>
<feature type="binding site" evidence="9">
    <location>
        <position position="763"/>
    </location>
    <ligand>
        <name>Zn(2+)</name>
        <dbReference type="ChEBI" id="CHEBI:29105"/>
        <label>1</label>
        <note>structural</note>
    </ligand>
</feature>
<dbReference type="Gene3D" id="1.20.1740.10">
    <property type="entry name" value="Amino acid/polyamine transporter I"/>
    <property type="match status" value="1"/>
</dbReference>
<evidence type="ECO:0000313" key="14">
    <source>
        <dbReference type="Proteomes" id="UP000245956"/>
    </source>
</evidence>
<comment type="similarity">
    <text evidence="3">Belongs to the amino acid/polyamine transporter 2 family.</text>
</comment>
<dbReference type="InterPro" id="IPR014185">
    <property type="entry name" value="Formald_GSH"/>
</dbReference>
<feature type="transmembrane region" description="Helical" evidence="11">
    <location>
        <begin position="137"/>
        <end position="158"/>
    </location>
</feature>
<feature type="transmembrane region" description="Helical" evidence="11">
    <location>
        <begin position="360"/>
        <end position="384"/>
    </location>
</feature>
<dbReference type="Proteomes" id="UP000245956">
    <property type="component" value="Unassembled WGS sequence"/>
</dbReference>
<feature type="transmembrane region" description="Helical" evidence="11">
    <location>
        <begin position="196"/>
        <end position="217"/>
    </location>
</feature>
<feature type="transmembrane region" description="Helical" evidence="11">
    <location>
        <begin position="390"/>
        <end position="413"/>
    </location>
</feature>
<sequence>MGSADKSKSAASQDPERVGESPALAATECKDVASAHDAPHDAVFGEITEDGPNYRSLGWLGTVALMMKTQIGLGVLSIPSAFDALGLIPGLICLIIVACITTWSTYIIGVFKSRHPEVYSIDDAGGLMFGRIGRETLGAAFCILWIFAAGSGMLGISIGLNAVSTHGACTAIFVAVAAIIGFMFGSIRTLGRISWLAWIGLTCIMISIFTVTIAVGLQDRPAAAPQEGPWSSNYKLFKNPSFTEAISAVSTLVFAYAGTPAFFSIVAEMRDPQQYTKAVLVCQSGATITYIVIGTVVYYFCGSYVASPALGSAGVLVKKVAYGLALPGLIVTTILVIHLPAKYIFVRILRGSVHLTANGIIHWSVWLGCTFGTTLIAYLIASAIPVFNGLVALIGALLGTFLCFQPMGCMWLYDNWSKGKKERSLQWKLMVCFSVFVVVSGTFLMIAGTYGSVVGVIDSYKKSGGSGGWTCKDNSNSTAFLGKLLPATSEGPTAAQSSRGIRSDIRRRWRRGVTGESGDGSFPDKIARLSGADCWQSATNLISKGRRPEFTYDYGAPVTSDEPVEFVAEITPAHYSEASPDYRYAQAPAMLQPQISIAGCRVQNMRGNQQIVAMTVVSRYFGVAAASIIMTPSQISRNKKYASTAALLCSAVAAAVFIARLRRRALTERPIPLHPSIDSGLKLGSKDFKGGRLRCHCASEKVEVRLDSNVSHNHICGCSKCWKPDGALFSVIAVIPRDQLTVAANGHKLRVVDEAATIRRHACSSCGVHMYGRIDKEHPFRGLDFVHVELSRDVGWQEPQFAAFVSSVIEQGFPPEEMGRVRARFRALGLETYDALSPPLMDLIANWTFQQTARAAA</sequence>
<dbReference type="InterPro" id="IPR011057">
    <property type="entry name" value="Mss4-like_sf"/>
</dbReference>
<feature type="compositionally biased region" description="Basic and acidic residues" evidence="10">
    <location>
        <begin position="1"/>
        <end position="19"/>
    </location>
</feature>
<keyword evidence="7 11" id="KW-1133">Transmembrane helix</keyword>
<dbReference type="EC" id="4.4.1.22" evidence="9"/>
<name>A0A2U3ECN3_PURLI</name>
<dbReference type="GO" id="GO:0016020">
    <property type="term" value="C:membrane"/>
    <property type="evidence" value="ECO:0007669"/>
    <property type="project" value="UniProtKB-SubCell"/>
</dbReference>
<dbReference type="InterPro" id="IPR013057">
    <property type="entry name" value="AA_transpt_TM"/>
</dbReference>
<feature type="binding site" evidence="9">
    <location>
        <position position="716"/>
    </location>
    <ligand>
        <name>Zn(2+)</name>
        <dbReference type="ChEBI" id="CHEBI:29105"/>
        <label>2</label>
        <note>catalytic</note>
    </ligand>
</feature>
<dbReference type="PANTHER" id="PTHR22950">
    <property type="entry name" value="AMINO ACID TRANSPORTER"/>
    <property type="match status" value="1"/>
</dbReference>
<evidence type="ECO:0000256" key="4">
    <source>
        <dbReference type="ARBA" id="ARBA00022692"/>
    </source>
</evidence>
<feature type="transmembrane region" description="Helical" evidence="11">
    <location>
        <begin position="425"/>
        <end position="450"/>
    </location>
</feature>
<evidence type="ECO:0000256" key="7">
    <source>
        <dbReference type="ARBA" id="ARBA00022989"/>
    </source>
</evidence>
<dbReference type="PANTHER" id="PTHR22950:SF683">
    <property type="entry name" value="AMINO ACID TRANSPORTER (EUROFUNG)"/>
    <property type="match status" value="1"/>
</dbReference>
<evidence type="ECO:0000256" key="5">
    <source>
        <dbReference type="ARBA" id="ARBA00022723"/>
    </source>
</evidence>
<dbReference type="GO" id="GO:0046294">
    <property type="term" value="P:formaldehyde catabolic process"/>
    <property type="evidence" value="ECO:0007669"/>
    <property type="project" value="UniProtKB-UniRule"/>
</dbReference>
<comment type="similarity">
    <text evidence="2 9">Belongs to the Gfa family.</text>
</comment>
<evidence type="ECO:0000313" key="13">
    <source>
        <dbReference type="EMBL" id="PWI72277.1"/>
    </source>
</evidence>
<feature type="region of interest" description="Disordered" evidence="10">
    <location>
        <begin position="1"/>
        <end position="22"/>
    </location>
</feature>
<dbReference type="NCBIfam" id="TIGR02820">
    <property type="entry name" value="formald_GSH"/>
    <property type="match status" value="1"/>
</dbReference>
<comment type="pathway">
    <text evidence="9">One-carbon metabolism; formaldehyde degradation; formate from formaldehyde (glutathione route): step 1/3.</text>
</comment>
<evidence type="ECO:0000256" key="2">
    <source>
        <dbReference type="ARBA" id="ARBA00005495"/>
    </source>
</evidence>
<dbReference type="AlphaFoldDB" id="A0A2U3ECN3"/>
<keyword evidence="9" id="KW-0456">Lyase</keyword>
<dbReference type="Gene3D" id="3.90.1590.10">
    <property type="entry name" value="glutathione-dependent formaldehyde- activating enzyme (gfa)"/>
    <property type="match status" value="1"/>
</dbReference>
<feature type="binding site" evidence="9">
    <location>
        <position position="766"/>
    </location>
    <ligand>
        <name>Zn(2+)</name>
        <dbReference type="ChEBI" id="CHEBI:29105"/>
        <label>1</label>
        <note>structural</note>
    </ligand>
</feature>
<feature type="binding site" evidence="9">
    <location>
        <position position="718"/>
    </location>
    <ligand>
        <name>Zn(2+)</name>
        <dbReference type="ChEBI" id="CHEBI:29105"/>
        <label>2</label>
        <note>catalytic</note>
    </ligand>
</feature>
<evidence type="ECO:0000256" key="10">
    <source>
        <dbReference type="SAM" id="MobiDB-lite"/>
    </source>
</evidence>
<evidence type="ECO:0000259" key="12">
    <source>
        <dbReference type="PROSITE" id="PS51891"/>
    </source>
</evidence>
<evidence type="ECO:0000256" key="6">
    <source>
        <dbReference type="ARBA" id="ARBA00022833"/>
    </source>
</evidence>
<feature type="transmembrane region" description="Helical" evidence="11">
    <location>
        <begin position="57"/>
        <end position="78"/>
    </location>
</feature>
<evidence type="ECO:0000256" key="1">
    <source>
        <dbReference type="ARBA" id="ARBA00004141"/>
    </source>
</evidence>
<keyword evidence="5 9" id="KW-0479">Metal-binding</keyword>
<dbReference type="HAMAP" id="MF_00723">
    <property type="entry name" value="Formald_GSH"/>
    <property type="match status" value="1"/>
</dbReference>
<comment type="catalytic activity">
    <reaction evidence="9">
        <text>S-(hydroxymethyl)glutathione = glutathione + formaldehyde</text>
        <dbReference type="Rhea" id="RHEA:22488"/>
        <dbReference type="ChEBI" id="CHEBI:16842"/>
        <dbReference type="ChEBI" id="CHEBI:57925"/>
        <dbReference type="ChEBI" id="CHEBI:58758"/>
        <dbReference type="EC" id="4.4.1.22"/>
    </reaction>
</comment>
<reference evidence="13 14" key="1">
    <citation type="journal article" date="2016" name="Front. Microbiol.">
        <title>Genome and transcriptome sequences reveal the specific parasitism of the nematophagous Purpureocillium lilacinum 36-1.</title>
        <authorList>
            <person name="Xie J."/>
            <person name="Li S."/>
            <person name="Mo C."/>
            <person name="Xiao X."/>
            <person name="Peng D."/>
            <person name="Wang G."/>
            <person name="Xiao Y."/>
        </authorList>
    </citation>
    <scope>NUCLEOTIDE SEQUENCE [LARGE SCALE GENOMIC DNA]</scope>
    <source>
        <strain evidence="13 14">36-1</strain>
    </source>
</reference>
<dbReference type="Pfam" id="PF04828">
    <property type="entry name" value="GFA"/>
    <property type="match status" value="1"/>
</dbReference>
<dbReference type="PROSITE" id="PS51891">
    <property type="entry name" value="CENP_V_GFA"/>
    <property type="match status" value="1"/>
</dbReference>
<feature type="transmembrane region" description="Helical" evidence="11">
    <location>
        <begin position="245"/>
        <end position="266"/>
    </location>
</feature>
<protein>
    <recommendedName>
        <fullName evidence="9">Putative glutathione-dependent formaldehyde-activating enzyme</fullName>
        <ecNumber evidence="9">4.4.1.22</ecNumber>
    </recommendedName>
    <alternativeName>
        <fullName evidence="9">S-(hydroxymethyl)glutathione synthase</fullName>
    </alternativeName>
</protein>
<dbReference type="SUPFAM" id="SSF51316">
    <property type="entry name" value="Mss4-like"/>
    <property type="match status" value="1"/>
</dbReference>
<dbReference type="GO" id="GO:0051907">
    <property type="term" value="F:S-(hydroxymethyl)glutathione synthase activity"/>
    <property type="evidence" value="ECO:0007669"/>
    <property type="project" value="UniProtKB-UniRule"/>
</dbReference>
<comment type="cofactor">
    <cofactor evidence="9">
        <name>Zn(2+)</name>
        <dbReference type="ChEBI" id="CHEBI:29105"/>
    </cofactor>
    <text evidence="9">Binds 2 Zn(2+) ions per subunit.</text>
</comment>
<feature type="transmembrane region" description="Helical" evidence="11">
    <location>
        <begin position="320"/>
        <end position="339"/>
    </location>
</feature>
<feature type="binding site" evidence="9">
    <location>
        <position position="721"/>
    </location>
    <ligand>
        <name>Zn(2+)</name>
        <dbReference type="ChEBI" id="CHEBI:29105"/>
        <label>2</label>
        <note>catalytic</note>
    </ligand>
</feature>